<proteinExistence type="predicted"/>
<protein>
    <submittedName>
        <fullName evidence="3">Lysophospholipase L1</fullName>
    </submittedName>
</protein>
<dbReference type="GO" id="GO:0016788">
    <property type="term" value="F:hydrolase activity, acting on ester bonds"/>
    <property type="evidence" value="ECO:0007669"/>
    <property type="project" value="UniProtKB-ARBA"/>
</dbReference>
<feature type="chain" id="PRO_5022194547" evidence="1">
    <location>
        <begin position="25"/>
        <end position="412"/>
    </location>
</feature>
<keyword evidence="4" id="KW-1185">Reference proteome</keyword>
<organism evidence="3 4">
    <name type="scientific">Fodinibius sediminis</name>
    <dbReference type="NCBI Taxonomy" id="1214077"/>
    <lineage>
        <taxon>Bacteria</taxon>
        <taxon>Pseudomonadati</taxon>
        <taxon>Balneolota</taxon>
        <taxon>Balneolia</taxon>
        <taxon>Balneolales</taxon>
        <taxon>Balneolaceae</taxon>
        <taxon>Fodinibius</taxon>
    </lineage>
</organism>
<sequence>MYKAVIVSSLFILFASYISGCATAQQVKSVEDFPDFELENEDRVVLLGNSLIQYDQQHGYIEYALTTRWPQKDITFRNLGWTGDTVHGKARTYYTTPPGPYELLIDQLKEVEPTVVFVGYGANEAYEGEEGIPDFRQGLNKLLDDIEKMEARAVLLSPIPHMSQMLAEEELNARNKNLKLYSEVIAEVASARHIRFINLFKPFQGLDNSDQFTTDGVHLNENGYYYLASVMEDGLGLPPRKWRVEIDRARKDAKATGMATILEAQFGDEEINFTLGSQLLPLPPPDSDTVIEIQTRDFTINGLGRGCYTLSEGPADIISASAERWSEGVEIERGLLFEQANELQELIVNKNQLYFRKYRPVNRTYLVGFRSFEQGQNTKELEQLDLFITRMEDQVFQLRKPQPKVYRVHAVK</sequence>
<dbReference type="Pfam" id="PF13472">
    <property type="entry name" value="Lipase_GDSL_2"/>
    <property type="match status" value="1"/>
</dbReference>
<dbReference type="Proteomes" id="UP000317593">
    <property type="component" value="Unassembled WGS sequence"/>
</dbReference>
<name>A0A521BNL5_9BACT</name>
<accession>A0A521BNL5</accession>
<dbReference type="InterPro" id="IPR045136">
    <property type="entry name" value="Iah1-like"/>
</dbReference>
<evidence type="ECO:0000313" key="4">
    <source>
        <dbReference type="Proteomes" id="UP000317593"/>
    </source>
</evidence>
<dbReference type="SUPFAM" id="SSF52266">
    <property type="entry name" value="SGNH hydrolase"/>
    <property type="match status" value="1"/>
</dbReference>
<dbReference type="PANTHER" id="PTHR14209:SF19">
    <property type="entry name" value="ISOAMYL ACETATE-HYDROLYZING ESTERASE 1 HOMOLOG"/>
    <property type="match status" value="1"/>
</dbReference>
<evidence type="ECO:0000313" key="3">
    <source>
        <dbReference type="EMBL" id="SMO48712.1"/>
    </source>
</evidence>
<dbReference type="InterPro" id="IPR036514">
    <property type="entry name" value="SGNH_hydro_sf"/>
</dbReference>
<feature type="domain" description="SGNH hydrolase-type esterase" evidence="2">
    <location>
        <begin position="47"/>
        <end position="224"/>
    </location>
</feature>
<feature type="signal peptide" evidence="1">
    <location>
        <begin position="1"/>
        <end position="24"/>
    </location>
</feature>
<dbReference type="PANTHER" id="PTHR14209">
    <property type="entry name" value="ISOAMYL ACETATE-HYDROLYZING ESTERASE 1"/>
    <property type="match status" value="1"/>
</dbReference>
<keyword evidence="1" id="KW-0732">Signal</keyword>
<dbReference type="Gene3D" id="3.40.50.1110">
    <property type="entry name" value="SGNH hydrolase"/>
    <property type="match status" value="1"/>
</dbReference>
<reference evidence="3 4" key="1">
    <citation type="submission" date="2017-05" db="EMBL/GenBank/DDBJ databases">
        <authorList>
            <person name="Varghese N."/>
            <person name="Submissions S."/>
        </authorList>
    </citation>
    <scope>NUCLEOTIDE SEQUENCE [LARGE SCALE GENOMIC DNA]</scope>
    <source>
        <strain evidence="3 4">DSM 21194</strain>
    </source>
</reference>
<dbReference type="CDD" id="cd01834">
    <property type="entry name" value="SGNH_hydrolase_like_2"/>
    <property type="match status" value="1"/>
</dbReference>
<evidence type="ECO:0000256" key="1">
    <source>
        <dbReference type="SAM" id="SignalP"/>
    </source>
</evidence>
<dbReference type="EMBL" id="FXTH01000003">
    <property type="protein sequence ID" value="SMO48712.1"/>
    <property type="molecule type" value="Genomic_DNA"/>
</dbReference>
<gene>
    <name evidence="3" type="ORF">SAMN06265218_103252</name>
</gene>
<dbReference type="InterPro" id="IPR013830">
    <property type="entry name" value="SGNH_hydro"/>
</dbReference>
<dbReference type="OrthoDB" id="9774205at2"/>
<dbReference type="AlphaFoldDB" id="A0A521BNL5"/>
<evidence type="ECO:0000259" key="2">
    <source>
        <dbReference type="Pfam" id="PF13472"/>
    </source>
</evidence>